<name>A0A9P6GY18_9MICR</name>
<comment type="caution">
    <text evidence="2">The sequence shown here is derived from an EMBL/GenBank/DDBJ whole genome shotgun (WGS) entry which is preliminary data.</text>
</comment>
<feature type="signal peptide" evidence="1">
    <location>
        <begin position="1"/>
        <end position="16"/>
    </location>
</feature>
<dbReference type="AlphaFoldDB" id="A0A9P6GY18"/>
<gene>
    <name evidence="2" type="ORF">NGRA_1664</name>
</gene>
<evidence type="ECO:0000313" key="2">
    <source>
        <dbReference type="EMBL" id="KAF9762921.1"/>
    </source>
</evidence>
<organism evidence="2 3">
    <name type="scientific">Nosema granulosis</name>
    <dbReference type="NCBI Taxonomy" id="83296"/>
    <lineage>
        <taxon>Eukaryota</taxon>
        <taxon>Fungi</taxon>
        <taxon>Fungi incertae sedis</taxon>
        <taxon>Microsporidia</taxon>
        <taxon>Nosematidae</taxon>
        <taxon>Nosema</taxon>
    </lineage>
</organism>
<evidence type="ECO:0000313" key="3">
    <source>
        <dbReference type="Proteomes" id="UP000740883"/>
    </source>
</evidence>
<reference evidence="2 3" key="1">
    <citation type="journal article" date="2020" name="Genome Biol. Evol.">
        <title>Comparative genomics of strictly vertically transmitted, feminizing microsporidia endosymbionts of amphipod crustaceans.</title>
        <authorList>
            <person name="Cormier A."/>
            <person name="Chebbi M.A."/>
            <person name="Giraud I."/>
            <person name="Wattier R."/>
            <person name="Teixeira M."/>
            <person name="Gilbert C."/>
            <person name="Rigaud T."/>
            <person name="Cordaux R."/>
        </authorList>
    </citation>
    <scope>NUCLEOTIDE SEQUENCE [LARGE SCALE GENOMIC DNA]</scope>
    <source>
        <strain evidence="2 3">Ou3-Ou53</strain>
    </source>
</reference>
<sequence>MKLDFMFLVLSGTVNCSIFTCCRKAKSDNESLETYEYKKDESTLLSGGDNEQKLHETSKIHFEYNLRWAVKDSKTSENIFFENKYSKKEKYIKKIYRMLFSICEDPTVCFFSLKEIRNVNYIFSFKNCNIKKILVKVKKDEDSFENYLKRENFIITDNFKNKNYFYFLEFERKEESFLTFIEREMIMSAIQKYNSVGLHRPLEILNKYPKRKILQSIRRNDQIAPQIFLSLVLFTIERIKSYDKIENVGFKAVSDCIKANLMGNEQNNENVVEVSQFFKYLFKYDTPVFKHTQRYVEFKKYILEDETLHFGNNMSISSEDYIHDMPFSIIELIFDSFYSSAILKG</sequence>
<dbReference type="EMBL" id="SBJO01000120">
    <property type="protein sequence ID" value="KAF9762921.1"/>
    <property type="molecule type" value="Genomic_DNA"/>
</dbReference>
<feature type="chain" id="PRO_5040302742" evidence="1">
    <location>
        <begin position="17"/>
        <end position="345"/>
    </location>
</feature>
<dbReference type="Proteomes" id="UP000740883">
    <property type="component" value="Unassembled WGS sequence"/>
</dbReference>
<evidence type="ECO:0000256" key="1">
    <source>
        <dbReference type="SAM" id="SignalP"/>
    </source>
</evidence>
<keyword evidence="1" id="KW-0732">Signal</keyword>
<keyword evidence="3" id="KW-1185">Reference proteome</keyword>
<proteinExistence type="predicted"/>
<protein>
    <submittedName>
        <fullName evidence="2">Uncharacterized protein</fullName>
    </submittedName>
</protein>
<accession>A0A9P6GY18</accession>